<keyword evidence="3" id="KW-1185">Reference proteome</keyword>
<feature type="region of interest" description="Disordered" evidence="1">
    <location>
        <begin position="1"/>
        <end position="84"/>
    </location>
</feature>
<evidence type="ECO:0000313" key="2">
    <source>
        <dbReference type="EMBL" id="GCA63134.1"/>
    </source>
</evidence>
<evidence type="ECO:0000313" key="3">
    <source>
        <dbReference type="Proteomes" id="UP000265618"/>
    </source>
</evidence>
<feature type="compositionally biased region" description="Polar residues" evidence="1">
    <location>
        <begin position="17"/>
        <end position="30"/>
    </location>
</feature>
<sequence>MSGATPPLPSRDLLRSGMSSRSQRLTHTSGGNMGVTVQAGHASSDYNSTRSSNASASASASSGSSGYSLTSTQDGSVVLPSLPEYNPGRVYVYTSIV</sequence>
<reference evidence="2 3" key="1">
    <citation type="journal article" date="2018" name="PLoS ONE">
        <title>The draft genome of Kipferlia bialata reveals reductive genome evolution in fornicate parasites.</title>
        <authorList>
            <person name="Tanifuji G."/>
            <person name="Takabayashi S."/>
            <person name="Kume K."/>
            <person name="Takagi M."/>
            <person name="Nakayama T."/>
            <person name="Kamikawa R."/>
            <person name="Inagaki Y."/>
            <person name="Hashimoto T."/>
        </authorList>
    </citation>
    <scope>NUCLEOTIDE SEQUENCE [LARGE SCALE GENOMIC DNA]</scope>
    <source>
        <strain evidence="2">NY0173</strain>
    </source>
</reference>
<dbReference type="EMBL" id="BDIP01002398">
    <property type="protein sequence ID" value="GCA63134.1"/>
    <property type="molecule type" value="Genomic_DNA"/>
</dbReference>
<accession>A0A391NMV3</accession>
<organism evidence="2 3">
    <name type="scientific">Kipferlia bialata</name>
    <dbReference type="NCBI Taxonomy" id="797122"/>
    <lineage>
        <taxon>Eukaryota</taxon>
        <taxon>Metamonada</taxon>
        <taxon>Carpediemonas-like organisms</taxon>
        <taxon>Kipferlia</taxon>
    </lineage>
</organism>
<dbReference type="Proteomes" id="UP000265618">
    <property type="component" value="Unassembled WGS sequence"/>
</dbReference>
<evidence type="ECO:0000256" key="1">
    <source>
        <dbReference type="SAM" id="MobiDB-lite"/>
    </source>
</evidence>
<name>A0A391NMV3_9EUKA</name>
<comment type="caution">
    <text evidence="2">The sequence shown here is derived from an EMBL/GenBank/DDBJ whole genome shotgun (WGS) entry which is preliminary data.</text>
</comment>
<proteinExistence type="predicted"/>
<feature type="compositionally biased region" description="Low complexity" evidence="1">
    <location>
        <begin position="46"/>
        <end position="71"/>
    </location>
</feature>
<dbReference type="AlphaFoldDB" id="A0A391NMV3"/>
<gene>
    <name evidence="2" type="ORF">KIPB_008058</name>
</gene>
<protein>
    <submittedName>
        <fullName evidence="2">Uncharacterized protein</fullName>
    </submittedName>
</protein>